<name>A0A2P2EEE1_9PROT</name>
<dbReference type="PANTHER" id="PTHR34406:SF1">
    <property type="entry name" value="PROTEIN YCEI"/>
    <property type="match status" value="1"/>
</dbReference>
<dbReference type="Pfam" id="PF04264">
    <property type="entry name" value="YceI"/>
    <property type="match status" value="1"/>
</dbReference>
<dbReference type="AlphaFoldDB" id="A0A2P2EEE1"/>
<dbReference type="RefSeq" id="WP_133245859.1">
    <property type="nucleotide sequence ID" value="NZ_BFBR01000014.1"/>
</dbReference>
<evidence type="ECO:0000313" key="3">
    <source>
        <dbReference type="EMBL" id="GBF59430.1"/>
    </source>
</evidence>
<dbReference type="PANTHER" id="PTHR34406">
    <property type="entry name" value="PROTEIN YCEI"/>
    <property type="match status" value="1"/>
</dbReference>
<gene>
    <name evidence="3" type="primary">yceI_1</name>
    <name evidence="3" type="ORF">PbB2_03130</name>
</gene>
<protein>
    <submittedName>
        <fullName evidence="3">Protein YceI</fullName>
    </submittedName>
</protein>
<evidence type="ECO:0000259" key="2">
    <source>
        <dbReference type="SMART" id="SM00867"/>
    </source>
</evidence>
<comment type="caution">
    <text evidence="3">The sequence shown here is derived from an EMBL/GenBank/DDBJ whole genome shotgun (WGS) entry which is preliminary data.</text>
</comment>
<evidence type="ECO:0000256" key="1">
    <source>
        <dbReference type="SAM" id="SignalP"/>
    </source>
</evidence>
<dbReference type="InterPro" id="IPR036761">
    <property type="entry name" value="TTHA0802/YceI-like_sf"/>
</dbReference>
<feature type="signal peptide" evidence="1">
    <location>
        <begin position="1"/>
        <end position="25"/>
    </location>
</feature>
<evidence type="ECO:0000313" key="4">
    <source>
        <dbReference type="Proteomes" id="UP000245086"/>
    </source>
</evidence>
<accession>A0A2P2EEE1</accession>
<dbReference type="Gene3D" id="2.40.128.110">
    <property type="entry name" value="Lipid/polyisoprenoid-binding, YceI-like"/>
    <property type="match status" value="1"/>
</dbReference>
<keyword evidence="1" id="KW-0732">Signal</keyword>
<proteinExistence type="predicted"/>
<dbReference type="InterPro" id="IPR007372">
    <property type="entry name" value="Lipid/polyisoprenoid-bd_YceI"/>
</dbReference>
<dbReference type="SMART" id="SM00867">
    <property type="entry name" value="YceI"/>
    <property type="match status" value="1"/>
</dbReference>
<reference evidence="3" key="1">
    <citation type="journal article" date="2018" name="Genome Announc.">
        <title>Draft Genome Sequence of "Candidatus Phycosocius bacilliformis," an Alphaproteobacterial Ectosymbiont of the Hydrocarbon-Producing Green Alga Botryococcus braunii.</title>
        <authorList>
            <person name="Tanabe Y."/>
            <person name="Yamaguchi H."/>
            <person name="Watanabe M.M."/>
        </authorList>
    </citation>
    <scope>NUCLEOTIDE SEQUENCE [LARGE SCALE GENOMIC DNA]</scope>
    <source>
        <strain evidence="3">BOTRYCO-2</strain>
    </source>
</reference>
<organism evidence="3 4">
    <name type="scientific">Candidatus Phycosocius bacilliformis</name>
    <dbReference type="NCBI Taxonomy" id="1445552"/>
    <lineage>
        <taxon>Bacteria</taxon>
        <taxon>Pseudomonadati</taxon>
        <taxon>Pseudomonadota</taxon>
        <taxon>Alphaproteobacteria</taxon>
        <taxon>Caulobacterales</taxon>
        <taxon>Caulobacterales incertae sedis</taxon>
        <taxon>Candidatus Phycosocius</taxon>
    </lineage>
</organism>
<dbReference type="SUPFAM" id="SSF101874">
    <property type="entry name" value="YceI-like"/>
    <property type="match status" value="1"/>
</dbReference>
<keyword evidence="4" id="KW-1185">Reference proteome</keyword>
<dbReference type="EMBL" id="BFBR01000014">
    <property type="protein sequence ID" value="GBF59430.1"/>
    <property type="molecule type" value="Genomic_DNA"/>
</dbReference>
<dbReference type="Proteomes" id="UP000245086">
    <property type="component" value="Unassembled WGS sequence"/>
</dbReference>
<feature type="domain" description="Lipid/polyisoprenoid-binding YceI-like" evidence="2">
    <location>
        <begin position="45"/>
        <end position="209"/>
    </location>
</feature>
<feature type="chain" id="PRO_5015160127" evidence="1">
    <location>
        <begin position="26"/>
        <end position="212"/>
    </location>
</feature>
<sequence>MRRTTLLALAAPLVLIAGLAVTATAGTPAADPAKAANLAAQPAGVYEVEPTHTSVHWRLDHSGLSTYTARFDKISGTINFNPQNPTASSADITIDATSVNTGLPKFDGEIAKQVFKAETNPTITFKSTKLVATSATTGLMTGDLTVAGVTKPVTLNVTYNTGRLSPFRGVQNVGFSATGSLKRSDWGMNNWINFGIGDQVDLIIEAEFLKKG</sequence>
<dbReference type="OrthoDB" id="9811006at2"/>